<sequence>MTSATVHDLALARAGCSGGLREREDSLALLRDLLVQTGTGTGGTAVIRGGTGTGRTALLDAVVREERSHGTVVLNARSSEQESNVPFGVALQLFETALQGQPTPLVPLTGIEQWDGSLHGIDLPSRLWRLLRSKAAAGPVLLAVDDVHLADPPSRRWLAQVARRLERLPVLLVVTERWQYDLSPQAPGFADVLGQSTAETCTLRPLSPPTCAALVRAALGDGAAHGLAQDCFRATGGNPLLLRALLADLRETTAGAALTQLPSACTDLYPGGYTGAVARWLRSAGPRTAAAARALAELQDEEGALALVAETTGVDPARLPGWTAELARQGMLGDDGSDGRWTFRHPLLRDAVRASGDRHQRVAVRRRVAELLHHRGESEDAVARHLLVIPAVGATWAADTLIASAGSAVRAARPEEAEACLRRALEEPLPADRRSAVLGELGCLEARAGRAGGVRHLAQALRLERSRGGKVRVATALGTALAGRGEVHAALDVLRELSGSCADSTEPAHALQAATALIASHDSDSWLRVVAELKTAEERSPDGVAPTVHALLTEHAAAAGLLSADQVMERVRSWTAVPLDPLLEPYLLASAAGLAQCADQWQEADRLVARGLAAGQPRLLHPGHQRLADVRARGQVLRGRYDALLTDAGLLTDAPLLTETERRTDTELLRAPRTDGIRPRPGTVHLHAQALIALTETGRLTEARCLADALGAGGPYESWEWNEFLYARGLLLAASGDPRGALRSLLECGRRQSAREVESPVVTPWRSAAADCHVALGAPELAVPLAAEELRLAQVWGTPRTTGRAMRALAVSLGGRRGLELAEQAVDVLRGSAQPLPELVPALVSLGKALHGAGRYQRARTVLREAAQAAERLRAARPRATVSRALDEYGARPPQPEHTGGGALTAGELRVARMAASGHGNGEIAALLHIAVRTVETHLTHCYRKLGIRGRADLATALDERR</sequence>
<dbReference type="GO" id="GO:0005737">
    <property type="term" value="C:cytoplasm"/>
    <property type="evidence" value="ECO:0007669"/>
    <property type="project" value="TreeGrafter"/>
</dbReference>
<dbReference type="SUPFAM" id="SSF52540">
    <property type="entry name" value="P-loop containing nucleoside triphosphate hydrolases"/>
    <property type="match status" value="1"/>
</dbReference>
<evidence type="ECO:0000256" key="2">
    <source>
        <dbReference type="ARBA" id="ARBA00022840"/>
    </source>
</evidence>
<name>A0AB39TW53_9ACTN</name>
<dbReference type="Pfam" id="PF00196">
    <property type="entry name" value="GerE"/>
    <property type="match status" value="1"/>
</dbReference>
<protein>
    <submittedName>
        <fullName evidence="4">AAA family ATPase</fullName>
    </submittedName>
</protein>
<dbReference type="PANTHER" id="PTHR16305">
    <property type="entry name" value="TESTICULAR SOLUBLE ADENYLYL CYCLASE"/>
    <property type="match status" value="1"/>
</dbReference>
<dbReference type="Gene3D" id="1.25.40.10">
    <property type="entry name" value="Tetratricopeptide repeat domain"/>
    <property type="match status" value="1"/>
</dbReference>
<dbReference type="Gene3D" id="1.10.10.10">
    <property type="entry name" value="Winged helix-like DNA-binding domain superfamily/Winged helix DNA-binding domain"/>
    <property type="match status" value="1"/>
</dbReference>
<dbReference type="GO" id="GO:0006355">
    <property type="term" value="P:regulation of DNA-templated transcription"/>
    <property type="evidence" value="ECO:0007669"/>
    <property type="project" value="InterPro"/>
</dbReference>
<evidence type="ECO:0000256" key="1">
    <source>
        <dbReference type="ARBA" id="ARBA00022741"/>
    </source>
</evidence>
<dbReference type="InterPro" id="IPR011990">
    <property type="entry name" value="TPR-like_helical_dom_sf"/>
</dbReference>
<dbReference type="PROSITE" id="PS50043">
    <property type="entry name" value="HTH_LUXR_2"/>
    <property type="match status" value="1"/>
</dbReference>
<proteinExistence type="predicted"/>
<evidence type="ECO:0000313" key="4">
    <source>
        <dbReference type="EMBL" id="XDQ83437.1"/>
    </source>
</evidence>
<dbReference type="PANTHER" id="PTHR16305:SF35">
    <property type="entry name" value="TRANSCRIPTIONAL ACTIVATOR DOMAIN"/>
    <property type="match status" value="1"/>
</dbReference>
<dbReference type="CDD" id="cd06170">
    <property type="entry name" value="LuxR_C_like"/>
    <property type="match status" value="1"/>
</dbReference>
<dbReference type="AlphaFoldDB" id="A0AB39TW53"/>
<dbReference type="PRINTS" id="PR00038">
    <property type="entry name" value="HTHLUXR"/>
</dbReference>
<dbReference type="GO" id="GO:0003677">
    <property type="term" value="F:DNA binding"/>
    <property type="evidence" value="ECO:0007669"/>
    <property type="project" value="InterPro"/>
</dbReference>
<dbReference type="RefSeq" id="WP_369185564.1">
    <property type="nucleotide sequence ID" value="NZ_CP163445.1"/>
</dbReference>
<dbReference type="GO" id="GO:0005524">
    <property type="term" value="F:ATP binding"/>
    <property type="evidence" value="ECO:0007669"/>
    <property type="project" value="UniProtKB-KW"/>
</dbReference>
<dbReference type="Pfam" id="PF13191">
    <property type="entry name" value="AAA_16"/>
    <property type="match status" value="1"/>
</dbReference>
<dbReference type="InterPro" id="IPR036388">
    <property type="entry name" value="WH-like_DNA-bd_sf"/>
</dbReference>
<evidence type="ECO:0000259" key="3">
    <source>
        <dbReference type="PROSITE" id="PS50043"/>
    </source>
</evidence>
<dbReference type="SMART" id="SM00421">
    <property type="entry name" value="HTH_LUXR"/>
    <property type="match status" value="1"/>
</dbReference>
<dbReference type="InterPro" id="IPR027417">
    <property type="entry name" value="P-loop_NTPase"/>
</dbReference>
<dbReference type="SUPFAM" id="SSF46894">
    <property type="entry name" value="C-terminal effector domain of the bipartite response regulators"/>
    <property type="match status" value="1"/>
</dbReference>
<keyword evidence="2" id="KW-0067">ATP-binding</keyword>
<dbReference type="SUPFAM" id="SSF48452">
    <property type="entry name" value="TPR-like"/>
    <property type="match status" value="1"/>
</dbReference>
<keyword evidence="1" id="KW-0547">Nucleotide-binding</keyword>
<organism evidence="4">
    <name type="scientific">Streptomyces sp. Y1</name>
    <dbReference type="NCBI Taxonomy" id="3238634"/>
    <lineage>
        <taxon>Bacteria</taxon>
        <taxon>Bacillati</taxon>
        <taxon>Actinomycetota</taxon>
        <taxon>Actinomycetes</taxon>
        <taxon>Kitasatosporales</taxon>
        <taxon>Streptomycetaceae</taxon>
        <taxon>Streptomyces</taxon>
    </lineage>
</organism>
<reference evidence="4" key="1">
    <citation type="submission" date="2024-07" db="EMBL/GenBank/DDBJ databases">
        <authorList>
            <person name="Yu S.T."/>
        </authorList>
    </citation>
    <scope>NUCLEOTIDE SEQUENCE</scope>
    <source>
        <strain evidence="4">Y1</strain>
    </source>
</reference>
<dbReference type="InterPro" id="IPR016032">
    <property type="entry name" value="Sig_transdc_resp-reg_C-effctor"/>
</dbReference>
<dbReference type="InterPro" id="IPR000792">
    <property type="entry name" value="Tscrpt_reg_LuxR_C"/>
</dbReference>
<dbReference type="GO" id="GO:0004016">
    <property type="term" value="F:adenylate cyclase activity"/>
    <property type="evidence" value="ECO:0007669"/>
    <property type="project" value="TreeGrafter"/>
</dbReference>
<gene>
    <name evidence="4" type="ORF">AB2U05_35480</name>
</gene>
<dbReference type="InterPro" id="IPR041664">
    <property type="entry name" value="AAA_16"/>
</dbReference>
<feature type="domain" description="HTH luxR-type" evidence="3">
    <location>
        <begin position="897"/>
        <end position="962"/>
    </location>
</feature>
<accession>A0AB39TW53</accession>
<dbReference type="EMBL" id="CP163445">
    <property type="protein sequence ID" value="XDQ83437.1"/>
    <property type="molecule type" value="Genomic_DNA"/>
</dbReference>